<dbReference type="InterPro" id="IPR005286">
    <property type="entry name" value="Cell_div_FtsE"/>
</dbReference>
<evidence type="ECO:0000256" key="3">
    <source>
        <dbReference type="ARBA" id="ARBA00020019"/>
    </source>
</evidence>
<keyword evidence="13" id="KW-1185">Reference proteome</keyword>
<dbReference type="InterPro" id="IPR003593">
    <property type="entry name" value="AAA+_ATPase"/>
</dbReference>
<dbReference type="GO" id="GO:0005524">
    <property type="term" value="F:ATP binding"/>
    <property type="evidence" value="ECO:0007669"/>
    <property type="project" value="UniProtKB-UniRule"/>
</dbReference>
<dbReference type="PATRIC" id="fig|29290.4.peg.4901"/>
<dbReference type="InterPro" id="IPR027417">
    <property type="entry name" value="P-loop_NTPase"/>
</dbReference>
<evidence type="ECO:0000256" key="5">
    <source>
        <dbReference type="ARBA" id="ARBA00022618"/>
    </source>
</evidence>
<sequence length="220" mass="24580">MITLENVSKRYETQDALTKVSFTIEKGTLAFVTGPSGAGKTTLFKLLYLAEKPDEGHISIAGFNTATLRESSIPLLRRNIGVVFQDFKLLNNKTVYDNIALTLRIRGIMERETKERVNSVLKMVNLRHKADSYPLALSGGEQQRITIARAIVGEPTVMLADEPTGNLDIENEDAIMKIFKRINAKGTTILIATHNKRLYENSAKKVLYLDCGRLVREAIL</sequence>
<keyword evidence="7 10" id="KW-0067">ATP-binding</keyword>
<dbReference type="Pfam" id="PF00005">
    <property type="entry name" value="ABC_tran"/>
    <property type="match status" value="1"/>
</dbReference>
<dbReference type="GO" id="GO:0005886">
    <property type="term" value="C:plasma membrane"/>
    <property type="evidence" value="ECO:0007669"/>
    <property type="project" value="UniProtKB-SubCell"/>
</dbReference>
<evidence type="ECO:0000256" key="10">
    <source>
        <dbReference type="RuleBase" id="RU365094"/>
    </source>
</evidence>
<evidence type="ECO:0000259" key="11">
    <source>
        <dbReference type="PROSITE" id="PS50893"/>
    </source>
</evidence>
<comment type="similarity">
    <text evidence="2 10">Belongs to the ABC transporter superfamily.</text>
</comment>
<evidence type="ECO:0000256" key="4">
    <source>
        <dbReference type="ARBA" id="ARBA00022475"/>
    </source>
</evidence>
<organism evidence="12 13">
    <name type="scientific">Candidatus Magnetobacterium bavaricum</name>
    <dbReference type="NCBI Taxonomy" id="29290"/>
    <lineage>
        <taxon>Bacteria</taxon>
        <taxon>Pseudomonadati</taxon>
        <taxon>Nitrospirota</taxon>
        <taxon>Thermodesulfovibrionia</taxon>
        <taxon>Thermodesulfovibrionales</taxon>
        <taxon>Candidatus Magnetobacteriaceae</taxon>
        <taxon>Candidatus Magnetobacterium</taxon>
    </lineage>
</organism>
<proteinExistence type="inferred from homology"/>
<keyword evidence="9 10" id="KW-0131">Cell cycle</keyword>
<evidence type="ECO:0000256" key="7">
    <source>
        <dbReference type="ARBA" id="ARBA00022840"/>
    </source>
</evidence>
<reference evidence="12 13" key="1">
    <citation type="submission" date="2015-02" db="EMBL/GenBank/DDBJ databases">
        <title>Single-cell genomics of uncultivated deep-branching MTB reveals a conserved set of magnetosome genes.</title>
        <authorList>
            <person name="Kolinko S."/>
            <person name="Richter M."/>
            <person name="Glockner F.O."/>
            <person name="Brachmann A."/>
            <person name="Schuler D."/>
        </authorList>
    </citation>
    <scope>NUCLEOTIDE SEQUENCE [LARGE SCALE GENOMIC DNA]</scope>
    <source>
        <strain evidence="12">TM-1</strain>
    </source>
</reference>
<evidence type="ECO:0000256" key="6">
    <source>
        <dbReference type="ARBA" id="ARBA00022741"/>
    </source>
</evidence>
<accession>A0A0F3GTU4</accession>
<dbReference type="PROSITE" id="PS00211">
    <property type="entry name" value="ABC_TRANSPORTER_1"/>
    <property type="match status" value="1"/>
</dbReference>
<keyword evidence="4 10" id="KW-1003">Cell membrane</keyword>
<dbReference type="Proteomes" id="UP000033423">
    <property type="component" value="Unassembled WGS sequence"/>
</dbReference>
<dbReference type="GO" id="GO:0016887">
    <property type="term" value="F:ATP hydrolysis activity"/>
    <property type="evidence" value="ECO:0007669"/>
    <property type="project" value="InterPro"/>
</dbReference>
<dbReference type="PANTHER" id="PTHR24220:SF470">
    <property type="entry name" value="CELL DIVISION ATP-BINDING PROTEIN FTSE"/>
    <property type="match status" value="1"/>
</dbReference>
<evidence type="ECO:0000256" key="9">
    <source>
        <dbReference type="ARBA" id="ARBA00023306"/>
    </source>
</evidence>
<evidence type="ECO:0000256" key="8">
    <source>
        <dbReference type="ARBA" id="ARBA00023136"/>
    </source>
</evidence>
<name>A0A0F3GTU4_9BACT</name>
<dbReference type="InterPro" id="IPR003439">
    <property type="entry name" value="ABC_transporter-like_ATP-bd"/>
</dbReference>
<protein>
    <recommendedName>
        <fullName evidence="3 10">Cell division ATP-binding protein FtsE</fullName>
    </recommendedName>
</protein>
<dbReference type="SUPFAM" id="SSF52540">
    <property type="entry name" value="P-loop containing nucleoside triphosphate hydrolases"/>
    <property type="match status" value="1"/>
</dbReference>
<comment type="subunit">
    <text evidence="10">Homodimer. Forms a membrane-associated complex with FtsX.</text>
</comment>
<dbReference type="PANTHER" id="PTHR24220">
    <property type="entry name" value="IMPORT ATP-BINDING PROTEIN"/>
    <property type="match status" value="1"/>
</dbReference>
<dbReference type="Gene3D" id="3.40.50.300">
    <property type="entry name" value="P-loop containing nucleotide triphosphate hydrolases"/>
    <property type="match status" value="1"/>
</dbReference>
<dbReference type="GO" id="GO:0022857">
    <property type="term" value="F:transmembrane transporter activity"/>
    <property type="evidence" value="ECO:0007669"/>
    <property type="project" value="TreeGrafter"/>
</dbReference>
<keyword evidence="5 10" id="KW-0132">Cell division</keyword>
<comment type="caution">
    <text evidence="12">The sequence shown here is derived from an EMBL/GenBank/DDBJ whole genome shotgun (WGS) entry which is preliminary data.</text>
</comment>
<gene>
    <name evidence="10" type="primary">ftsE</name>
    <name evidence="12" type="ORF">MBAV_003683</name>
</gene>
<dbReference type="GO" id="GO:0051301">
    <property type="term" value="P:cell division"/>
    <property type="evidence" value="ECO:0007669"/>
    <property type="project" value="UniProtKB-UniRule"/>
</dbReference>
<dbReference type="FunFam" id="3.40.50.300:FF:000056">
    <property type="entry name" value="Cell division ATP-binding protein FtsE"/>
    <property type="match status" value="1"/>
</dbReference>
<evidence type="ECO:0000256" key="2">
    <source>
        <dbReference type="ARBA" id="ARBA00005417"/>
    </source>
</evidence>
<dbReference type="InterPro" id="IPR015854">
    <property type="entry name" value="ABC_transpr_LolD-like"/>
</dbReference>
<dbReference type="EMBL" id="LACI01001613">
    <property type="protein sequence ID" value="KJU84123.1"/>
    <property type="molecule type" value="Genomic_DNA"/>
</dbReference>
<keyword evidence="6 10" id="KW-0547">Nucleotide-binding</keyword>
<dbReference type="PROSITE" id="PS50893">
    <property type="entry name" value="ABC_TRANSPORTER_2"/>
    <property type="match status" value="1"/>
</dbReference>
<evidence type="ECO:0000256" key="1">
    <source>
        <dbReference type="ARBA" id="ARBA00002579"/>
    </source>
</evidence>
<dbReference type="AlphaFoldDB" id="A0A0F3GTU4"/>
<feature type="domain" description="ABC transporter" evidence="11">
    <location>
        <begin position="2"/>
        <end position="219"/>
    </location>
</feature>
<comment type="subcellular location">
    <subcellularLocation>
        <location evidence="10">Cell membrane</location>
        <topology evidence="10">Peripheral membrane protein</topology>
        <orientation evidence="10">Cytoplasmic side</orientation>
    </subcellularLocation>
</comment>
<evidence type="ECO:0000313" key="12">
    <source>
        <dbReference type="EMBL" id="KJU84123.1"/>
    </source>
</evidence>
<comment type="function">
    <text evidence="1">Part of the ABC transporter FtsEX involved in cellular division. Important for assembly or stability of the septal ring.</text>
</comment>
<dbReference type="NCBIfam" id="TIGR02673">
    <property type="entry name" value="FtsE"/>
    <property type="match status" value="1"/>
</dbReference>
<evidence type="ECO:0000313" key="13">
    <source>
        <dbReference type="Proteomes" id="UP000033423"/>
    </source>
</evidence>
<keyword evidence="8 10" id="KW-0472">Membrane</keyword>
<dbReference type="SMART" id="SM00382">
    <property type="entry name" value="AAA"/>
    <property type="match status" value="1"/>
</dbReference>
<dbReference type="InterPro" id="IPR017871">
    <property type="entry name" value="ABC_transporter-like_CS"/>
</dbReference>